<protein>
    <submittedName>
        <fullName evidence="2">Unconventional myosin-VIIb</fullName>
    </submittedName>
</protein>
<evidence type="ECO:0000313" key="3">
    <source>
        <dbReference type="Proteomes" id="UP000314294"/>
    </source>
</evidence>
<dbReference type="Gene3D" id="3.10.20.90">
    <property type="entry name" value="Phosphatidylinositol 3-kinase Catalytic Subunit, Chain A, domain 1"/>
    <property type="match status" value="1"/>
</dbReference>
<dbReference type="SMART" id="SM00295">
    <property type="entry name" value="B41"/>
    <property type="match status" value="1"/>
</dbReference>
<gene>
    <name evidence="2" type="primary">MYO7B_0</name>
    <name evidence="2" type="ORF">EYF80_035789</name>
</gene>
<reference evidence="2 3" key="1">
    <citation type="submission" date="2019-03" db="EMBL/GenBank/DDBJ databases">
        <title>First draft genome of Liparis tanakae, snailfish: a comprehensive survey of snailfish specific genes.</title>
        <authorList>
            <person name="Kim W."/>
            <person name="Song I."/>
            <person name="Jeong J.-H."/>
            <person name="Kim D."/>
            <person name="Kim S."/>
            <person name="Ryu S."/>
            <person name="Song J.Y."/>
            <person name="Lee S.K."/>
        </authorList>
    </citation>
    <scope>NUCLEOTIDE SEQUENCE [LARGE SCALE GENOMIC DNA]</scope>
    <source>
        <tissue evidence="2">Muscle</tissue>
    </source>
</reference>
<dbReference type="SUPFAM" id="SSF54236">
    <property type="entry name" value="Ubiquitin-like"/>
    <property type="match status" value="1"/>
</dbReference>
<feature type="domain" description="FERM" evidence="1">
    <location>
        <begin position="43"/>
        <end position="294"/>
    </location>
</feature>
<organism evidence="2 3">
    <name type="scientific">Liparis tanakae</name>
    <name type="common">Tanaka's snailfish</name>
    <dbReference type="NCBI Taxonomy" id="230148"/>
    <lineage>
        <taxon>Eukaryota</taxon>
        <taxon>Metazoa</taxon>
        <taxon>Chordata</taxon>
        <taxon>Craniata</taxon>
        <taxon>Vertebrata</taxon>
        <taxon>Euteleostomi</taxon>
        <taxon>Actinopterygii</taxon>
        <taxon>Neopterygii</taxon>
        <taxon>Teleostei</taxon>
        <taxon>Neoteleostei</taxon>
        <taxon>Acanthomorphata</taxon>
        <taxon>Eupercaria</taxon>
        <taxon>Perciformes</taxon>
        <taxon>Cottioidei</taxon>
        <taxon>Cottales</taxon>
        <taxon>Liparidae</taxon>
        <taxon>Liparis</taxon>
    </lineage>
</organism>
<dbReference type="InterPro" id="IPR019748">
    <property type="entry name" value="FERM_central"/>
</dbReference>
<keyword evidence="3" id="KW-1185">Reference proteome</keyword>
<dbReference type="GO" id="GO:0005737">
    <property type="term" value="C:cytoplasm"/>
    <property type="evidence" value="ECO:0007669"/>
    <property type="project" value="UniProtKB-SubCell"/>
</dbReference>
<dbReference type="Pfam" id="PF21989">
    <property type="entry name" value="RA_2"/>
    <property type="match status" value="1"/>
</dbReference>
<dbReference type="Gene3D" id="1.20.80.10">
    <property type="match status" value="1"/>
</dbReference>
<dbReference type="InterPro" id="IPR000299">
    <property type="entry name" value="FERM_domain"/>
</dbReference>
<sequence length="294" mass="33691">MLIYLKSVYHTCIVFLCTLSKEPRKLPPHPVEVDAIQQNSTQIFHKVHFPNETSDILEVKSTTTSKDLCYSIASQLKLSSAEGYGLYLKTPNKLVSLEEQKYFFDSLRLTSETFKKGKKVKEGHPTNVPYRVIFKRKLWFNVSPGKDLIADLTFHFPQELPRYLRGYHKCTKEEMADLGGLLFRVQVDSDRSQFVMIPRMLRELVPADQLKSISSEEWKKQIIAAYNRQSGITVHEAKIAFLKGISSWPTFGCTFFEVKVSHQDGNTAKLAGNNLRKLFCLIIILFAFNFAANL</sequence>
<dbReference type="InterPro" id="IPR014352">
    <property type="entry name" value="FERM/acyl-CoA-bd_prot_sf"/>
</dbReference>
<evidence type="ECO:0000313" key="2">
    <source>
        <dbReference type="EMBL" id="TNN54021.1"/>
    </source>
</evidence>
<dbReference type="Proteomes" id="UP000314294">
    <property type="component" value="Unassembled WGS sequence"/>
</dbReference>
<dbReference type="OrthoDB" id="6108017at2759"/>
<dbReference type="AlphaFoldDB" id="A0A4Z2GLC3"/>
<comment type="caution">
    <text evidence="2">The sequence shown here is derived from an EMBL/GenBank/DDBJ whole genome shotgun (WGS) entry which is preliminary data.</text>
</comment>
<dbReference type="InterPro" id="IPR051567">
    <property type="entry name" value="Unconventional_Myosin_ATPase"/>
</dbReference>
<dbReference type="InterPro" id="IPR035963">
    <property type="entry name" value="FERM_2"/>
</dbReference>
<proteinExistence type="predicted"/>
<dbReference type="PROSITE" id="PS50057">
    <property type="entry name" value="FERM_3"/>
    <property type="match status" value="1"/>
</dbReference>
<dbReference type="Pfam" id="PF00373">
    <property type="entry name" value="FERM_M"/>
    <property type="match status" value="1"/>
</dbReference>
<dbReference type="PANTHER" id="PTHR22692">
    <property type="entry name" value="MYOSIN VII, XV"/>
    <property type="match status" value="1"/>
</dbReference>
<dbReference type="CDD" id="cd14473">
    <property type="entry name" value="FERM_B-lobe"/>
    <property type="match status" value="1"/>
</dbReference>
<dbReference type="EMBL" id="SRLO01000499">
    <property type="protein sequence ID" value="TNN54021.1"/>
    <property type="molecule type" value="Genomic_DNA"/>
</dbReference>
<accession>A0A4Z2GLC3</accession>
<evidence type="ECO:0000259" key="1">
    <source>
        <dbReference type="PROSITE" id="PS50057"/>
    </source>
</evidence>
<dbReference type="PANTHER" id="PTHR22692:SF24">
    <property type="entry name" value="MYOSIN VIIB"/>
    <property type="match status" value="1"/>
</dbReference>
<name>A0A4Z2GLC3_9TELE</name>
<dbReference type="InterPro" id="IPR019749">
    <property type="entry name" value="Band_41_domain"/>
</dbReference>
<dbReference type="InterPro" id="IPR029071">
    <property type="entry name" value="Ubiquitin-like_domsf"/>
</dbReference>
<dbReference type="SUPFAM" id="SSF47031">
    <property type="entry name" value="Second domain of FERM"/>
    <property type="match status" value="1"/>
</dbReference>